<dbReference type="AlphaFoldDB" id="A0A3P4AX81"/>
<reference evidence="6 7" key="1">
    <citation type="submission" date="2018-10" db="EMBL/GenBank/DDBJ databases">
        <authorList>
            <person name="Criscuolo A."/>
        </authorList>
    </citation>
    <scope>NUCLEOTIDE SEQUENCE [LARGE SCALE GENOMIC DNA]</scope>
    <source>
        <strain evidence="6">DnA1</strain>
    </source>
</reference>
<feature type="domain" description="Type III secretion system flagellar brake protein YcgR PilZN" evidence="5">
    <location>
        <begin position="33"/>
        <end position="139"/>
    </location>
</feature>
<keyword evidence="6" id="KW-0969">Cilium</keyword>
<keyword evidence="3" id="KW-0975">Bacterial flagellum</keyword>
<dbReference type="OrthoDB" id="5572581at2"/>
<dbReference type="Proteomes" id="UP000277294">
    <property type="component" value="Unassembled WGS sequence"/>
</dbReference>
<evidence type="ECO:0000256" key="3">
    <source>
        <dbReference type="ARBA" id="ARBA00023143"/>
    </source>
</evidence>
<name>A0A3P4AX81_9BURK</name>
<evidence type="ECO:0000313" key="6">
    <source>
        <dbReference type="EMBL" id="VCU67990.1"/>
    </source>
</evidence>
<dbReference type="GO" id="GO:0035438">
    <property type="term" value="F:cyclic-di-GMP binding"/>
    <property type="evidence" value="ECO:0007669"/>
    <property type="project" value="InterPro"/>
</dbReference>
<dbReference type="Pfam" id="PF07317">
    <property type="entry name" value="PilZN"/>
    <property type="match status" value="1"/>
</dbReference>
<dbReference type="InterPro" id="IPR009926">
    <property type="entry name" value="T3SS_YcgR_PilZN"/>
</dbReference>
<evidence type="ECO:0000259" key="4">
    <source>
        <dbReference type="Pfam" id="PF07238"/>
    </source>
</evidence>
<keyword evidence="6" id="KW-0282">Flagellum</keyword>
<evidence type="ECO:0000259" key="5">
    <source>
        <dbReference type="Pfam" id="PF07317"/>
    </source>
</evidence>
<dbReference type="Gene3D" id="2.40.10.220">
    <property type="entry name" value="predicted glycosyltransferase like domains"/>
    <property type="match status" value="1"/>
</dbReference>
<keyword evidence="2" id="KW-0547">Nucleotide-binding</keyword>
<dbReference type="Pfam" id="PF07238">
    <property type="entry name" value="PilZ"/>
    <property type="match status" value="1"/>
</dbReference>
<gene>
    <name evidence="6" type="primary">ycgR</name>
    <name evidence="6" type="ORF">PIGHUM_00036</name>
</gene>
<keyword evidence="7" id="KW-1185">Reference proteome</keyword>
<dbReference type="InterPro" id="IPR012349">
    <property type="entry name" value="Split_barrel_FMN-bd"/>
</dbReference>
<evidence type="ECO:0000256" key="2">
    <source>
        <dbReference type="ARBA" id="ARBA00022741"/>
    </source>
</evidence>
<dbReference type="InterPro" id="IPR009875">
    <property type="entry name" value="PilZ_domain"/>
</dbReference>
<dbReference type="EMBL" id="UWPJ01000004">
    <property type="protein sequence ID" value="VCU67990.1"/>
    <property type="molecule type" value="Genomic_DNA"/>
</dbReference>
<sequence length="261" mass="28779">MASRDPAGTTALQDSPLLSWTPERLDDPTLEEFRIAQPLELQTLLGRMAEQGAVLGLSVDEDELAWNSIVEVDRTRRLLWLAGAHGEAGLHRLVSAASVTAVGYLDRVKVQFSVQNLKWLPARDGSRRLACMLPVELYRIQRRAHFRARPVPPVPLVHIASAPGRERSFEVIDISMTGIGLHLPPDEAPLDVGACFAGAVVTLAPRLHLEAKLEVMHITPSGERGRGHHMGCAIDGLVAEAVRTLQRFIGQVELRRNGRWE</sequence>
<dbReference type="SUPFAM" id="SSF141371">
    <property type="entry name" value="PilZ domain-like"/>
    <property type="match status" value="1"/>
</dbReference>
<evidence type="ECO:0000313" key="7">
    <source>
        <dbReference type="Proteomes" id="UP000277294"/>
    </source>
</evidence>
<dbReference type="Gene3D" id="2.30.110.10">
    <property type="entry name" value="Electron Transport, Fmn-binding Protein, Chain A"/>
    <property type="match status" value="1"/>
</dbReference>
<evidence type="ECO:0000256" key="1">
    <source>
        <dbReference type="ARBA" id="ARBA00022636"/>
    </source>
</evidence>
<accession>A0A3P4AX81</accession>
<proteinExistence type="predicted"/>
<keyword evidence="6" id="KW-0966">Cell projection</keyword>
<protein>
    <submittedName>
        <fullName evidence="6">Flagellar brake protein YcgR</fullName>
    </submittedName>
</protein>
<feature type="domain" description="PilZ" evidence="4">
    <location>
        <begin position="141"/>
        <end position="250"/>
    </location>
</feature>
<organism evidence="6 7">
    <name type="scientific">Pigmentiphaga humi</name>
    <dbReference type="NCBI Taxonomy" id="2478468"/>
    <lineage>
        <taxon>Bacteria</taxon>
        <taxon>Pseudomonadati</taxon>
        <taxon>Pseudomonadota</taxon>
        <taxon>Betaproteobacteria</taxon>
        <taxon>Burkholderiales</taxon>
        <taxon>Alcaligenaceae</taxon>
        <taxon>Pigmentiphaga</taxon>
    </lineage>
</organism>
<dbReference type="RefSeq" id="WP_124077227.1">
    <property type="nucleotide sequence ID" value="NZ_UWPJ01000004.1"/>
</dbReference>
<keyword evidence="1" id="KW-0973">c-di-GMP</keyword>